<keyword evidence="2" id="KW-1185">Reference proteome</keyword>
<gene>
    <name evidence="1" type="ORF">DHETER_LOCUS742</name>
</gene>
<protein>
    <submittedName>
        <fullName evidence="1">766_t:CDS:1</fullName>
    </submittedName>
</protein>
<evidence type="ECO:0000313" key="1">
    <source>
        <dbReference type="EMBL" id="CAG8449109.1"/>
    </source>
</evidence>
<evidence type="ECO:0000313" key="2">
    <source>
        <dbReference type="Proteomes" id="UP000789702"/>
    </source>
</evidence>
<proteinExistence type="predicted"/>
<reference evidence="1" key="1">
    <citation type="submission" date="2021-06" db="EMBL/GenBank/DDBJ databases">
        <authorList>
            <person name="Kallberg Y."/>
            <person name="Tangrot J."/>
            <person name="Rosling A."/>
        </authorList>
    </citation>
    <scope>NUCLEOTIDE SEQUENCE</scope>
    <source>
        <strain evidence="1">IL203A</strain>
    </source>
</reference>
<dbReference type="Proteomes" id="UP000789702">
    <property type="component" value="Unassembled WGS sequence"/>
</dbReference>
<accession>A0ACA9K3A0</accession>
<sequence>MDNKDNQMGVDIPETGRKKILKTSSGLGYNINHIIGAGIFITPSNVWRLVQSPGSALMLWIVGGLISLFGSMIYVELGSRFPEGSGEQKYLEETFDINRIAHIFSFVMT</sequence>
<comment type="caution">
    <text evidence="1">The sequence shown here is derived from an EMBL/GenBank/DDBJ whole genome shotgun (WGS) entry which is preliminary data.</text>
</comment>
<name>A0ACA9K3A0_9GLOM</name>
<feature type="non-terminal residue" evidence="1">
    <location>
        <position position="109"/>
    </location>
</feature>
<organism evidence="1 2">
    <name type="scientific">Dentiscutata heterogama</name>
    <dbReference type="NCBI Taxonomy" id="1316150"/>
    <lineage>
        <taxon>Eukaryota</taxon>
        <taxon>Fungi</taxon>
        <taxon>Fungi incertae sedis</taxon>
        <taxon>Mucoromycota</taxon>
        <taxon>Glomeromycotina</taxon>
        <taxon>Glomeromycetes</taxon>
        <taxon>Diversisporales</taxon>
        <taxon>Gigasporaceae</taxon>
        <taxon>Dentiscutata</taxon>
    </lineage>
</organism>
<dbReference type="EMBL" id="CAJVPU010000396">
    <property type="protein sequence ID" value="CAG8449109.1"/>
    <property type="molecule type" value="Genomic_DNA"/>
</dbReference>